<reference evidence="2" key="1">
    <citation type="journal article" date="2013" name="Nat. Genet.">
        <title>The draft genomes of soft-shell turtle and green sea turtle yield insights into the development and evolution of the turtle-specific body plan.</title>
        <authorList>
            <person name="Wang Z."/>
            <person name="Pascual-Anaya J."/>
            <person name="Zadissa A."/>
            <person name="Li W."/>
            <person name="Niimura Y."/>
            <person name="Huang Z."/>
            <person name="Li C."/>
            <person name="White S."/>
            <person name="Xiong Z."/>
            <person name="Fang D."/>
            <person name="Wang B."/>
            <person name="Ming Y."/>
            <person name="Chen Y."/>
            <person name="Zheng Y."/>
            <person name="Kuraku S."/>
            <person name="Pignatelli M."/>
            <person name="Herrero J."/>
            <person name="Beal K."/>
            <person name="Nozawa M."/>
            <person name="Li Q."/>
            <person name="Wang J."/>
            <person name="Zhang H."/>
            <person name="Yu L."/>
            <person name="Shigenobu S."/>
            <person name="Wang J."/>
            <person name="Liu J."/>
            <person name="Flicek P."/>
            <person name="Searle S."/>
            <person name="Wang J."/>
            <person name="Kuratani S."/>
            <person name="Yin Y."/>
            <person name="Aken B."/>
            <person name="Zhang G."/>
            <person name="Irie N."/>
        </authorList>
    </citation>
    <scope>NUCLEOTIDE SEQUENCE [LARGE SCALE GENOMIC DNA]</scope>
</reference>
<evidence type="ECO:0000313" key="2">
    <source>
        <dbReference type="Proteomes" id="UP000031443"/>
    </source>
</evidence>
<gene>
    <name evidence="1" type="ORF">UY3_04150</name>
</gene>
<sequence>MQAEAQQQSGGYPVYCTQCSTYDYLPCGQVAYVCIQCKELLALRDRVWTLETTVTQLEELRETEKYIDETFRDTADWIPPCPDSICAIEEDETLREGEPSLTPQPPPLCPLLHPNSLPLREPECLTFRHPPLPQHSR</sequence>
<evidence type="ECO:0000313" key="1">
    <source>
        <dbReference type="EMBL" id="EMP38624.1"/>
    </source>
</evidence>
<protein>
    <submittedName>
        <fullName evidence="1">Uncharacterized protein</fullName>
    </submittedName>
</protein>
<dbReference type="Proteomes" id="UP000031443">
    <property type="component" value="Unassembled WGS sequence"/>
</dbReference>
<proteinExistence type="predicted"/>
<dbReference type="AlphaFoldDB" id="M7BN11"/>
<dbReference type="EMBL" id="KB518805">
    <property type="protein sequence ID" value="EMP38624.1"/>
    <property type="molecule type" value="Genomic_DNA"/>
</dbReference>
<accession>M7BN11</accession>
<organism evidence="1 2">
    <name type="scientific">Chelonia mydas</name>
    <name type="common">Green sea-turtle</name>
    <name type="synonym">Chelonia agassizi</name>
    <dbReference type="NCBI Taxonomy" id="8469"/>
    <lineage>
        <taxon>Eukaryota</taxon>
        <taxon>Metazoa</taxon>
        <taxon>Chordata</taxon>
        <taxon>Craniata</taxon>
        <taxon>Vertebrata</taxon>
        <taxon>Euteleostomi</taxon>
        <taxon>Archelosauria</taxon>
        <taxon>Testudinata</taxon>
        <taxon>Testudines</taxon>
        <taxon>Cryptodira</taxon>
        <taxon>Durocryptodira</taxon>
        <taxon>Americhelydia</taxon>
        <taxon>Chelonioidea</taxon>
        <taxon>Cheloniidae</taxon>
        <taxon>Chelonia</taxon>
    </lineage>
</organism>
<keyword evidence="2" id="KW-1185">Reference proteome</keyword>
<name>M7BN11_CHEMY</name>